<gene>
    <name evidence="9" type="ordered locus">Mpet_1166</name>
</gene>
<comment type="subcellular location">
    <subcellularLocation>
        <location evidence="1">Cell membrane</location>
        <topology evidence="1">Multi-pass membrane protein</topology>
    </subcellularLocation>
</comment>
<evidence type="ECO:0000256" key="8">
    <source>
        <dbReference type="SAM" id="Phobius"/>
    </source>
</evidence>
<keyword evidence="6 8" id="KW-1133">Transmembrane helix</keyword>
<dbReference type="Pfam" id="PF03547">
    <property type="entry name" value="Mem_trans"/>
    <property type="match status" value="2"/>
</dbReference>
<feature type="transmembrane region" description="Helical" evidence="8">
    <location>
        <begin position="27"/>
        <end position="45"/>
    </location>
</feature>
<dbReference type="HOGENOM" id="CLU_056175_1_1_2"/>
<dbReference type="Gene3D" id="1.20.1530.20">
    <property type="match status" value="1"/>
</dbReference>
<dbReference type="PANTHER" id="PTHR36838">
    <property type="entry name" value="AUXIN EFFLUX CARRIER FAMILY PROTEIN"/>
    <property type="match status" value="1"/>
</dbReference>
<keyword evidence="4" id="KW-1003">Cell membrane</keyword>
<feature type="transmembrane region" description="Helical" evidence="8">
    <location>
        <begin position="211"/>
        <end position="233"/>
    </location>
</feature>
<evidence type="ECO:0000313" key="10">
    <source>
        <dbReference type="Proteomes" id="UP000006565"/>
    </source>
</evidence>
<keyword evidence="7 8" id="KW-0472">Membrane</keyword>
<protein>
    <submittedName>
        <fullName evidence="9">Auxin Efflux Carrier</fullName>
    </submittedName>
</protein>
<feature type="transmembrane region" description="Helical" evidence="8">
    <location>
        <begin position="245"/>
        <end position="267"/>
    </location>
</feature>
<proteinExistence type="inferred from homology"/>
<evidence type="ECO:0000256" key="5">
    <source>
        <dbReference type="ARBA" id="ARBA00022692"/>
    </source>
</evidence>
<keyword evidence="3" id="KW-0813">Transport</keyword>
<keyword evidence="5 8" id="KW-0812">Transmembrane</keyword>
<sequence>MNELSLSGTIITFDLEYFSTFMDFFEITNSIIILFIMMAIGYAAYRMKVIDRQGAKGLSSFLVNISLPCLIIVSMQIPLTEETFGSTIEMFGVAAVYYLISFAFAFAIPRFLSKDIHEIGVMKFMLVFSNLGFMGIPVTAAIFGTGAVFYTSLVMLPFGLLVFSAGILMLRPDMGKSLDPKLFLNSGILSSLTGLVFFFTGFSIPSPFIDVLQILGDLTTPLAMVVVGALLATLPISGMFGDLRIYFISFLRLIAIPFAVYLVLTPFVKDPLFIGIAVLLASMPVAANSVLLAEEYDVDSTLASKGVFISTLLSLITVPVVAVLLISV</sequence>
<feature type="transmembrane region" description="Helical" evidence="8">
    <location>
        <begin position="273"/>
        <end position="294"/>
    </location>
</feature>
<name>E1RD30_METP4</name>
<dbReference type="InterPro" id="IPR038770">
    <property type="entry name" value="Na+/solute_symporter_sf"/>
</dbReference>
<feature type="transmembrane region" description="Helical" evidence="8">
    <location>
        <begin position="182"/>
        <end position="205"/>
    </location>
</feature>
<dbReference type="GO" id="GO:0055085">
    <property type="term" value="P:transmembrane transport"/>
    <property type="evidence" value="ECO:0007669"/>
    <property type="project" value="InterPro"/>
</dbReference>
<keyword evidence="10" id="KW-1185">Reference proteome</keyword>
<dbReference type="Proteomes" id="UP000006565">
    <property type="component" value="Chromosome"/>
</dbReference>
<dbReference type="GO" id="GO:0005886">
    <property type="term" value="C:plasma membrane"/>
    <property type="evidence" value="ECO:0007669"/>
    <property type="project" value="UniProtKB-SubCell"/>
</dbReference>
<dbReference type="GeneID" id="9743631"/>
<feature type="transmembrane region" description="Helical" evidence="8">
    <location>
        <begin position="91"/>
        <end position="112"/>
    </location>
</feature>
<dbReference type="EMBL" id="CP002117">
    <property type="protein sequence ID" value="ADN35930.1"/>
    <property type="molecule type" value="Genomic_DNA"/>
</dbReference>
<dbReference type="STRING" id="679926.Mpet_1166"/>
<evidence type="ECO:0000256" key="7">
    <source>
        <dbReference type="ARBA" id="ARBA00023136"/>
    </source>
</evidence>
<evidence type="ECO:0000313" key="9">
    <source>
        <dbReference type="EMBL" id="ADN35930.1"/>
    </source>
</evidence>
<evidence type="ECO:0000256" key="1">
    <source>
        <dbReference type="ARBA" id="ARBA00004651"/>
    </source>
</evidence>
<feature type="transmembrane region" description="Helical" evidence="8">
    <location>
        <begin position="149"/>
        <end position="170"/>
    </location>
</feature>
<evidence type="ECO:0000256" key="3">
    <source>
        <dbReference type="ARBA" id="ARBA00022448"/>
    </source>
</evidence>
<accession>E1RD30</accession>
<dbReference type="PANTHER" id="PTHR36838:SF1">
    <property type="entry name" value="SLR1864 PROTEIN"/>
    <property type="match status" value="1"/>
</dbReference>
<feature type="transmembrane region" description="Helical" evidence="8">
    <location>
        <begin position="124"/>
        <end position="143"/>
    </location>
</feature>
<evidence type="ECO:0000256" key="4">
    <source>
        <dbReference type="ARBA" id="ARBA00022475"/>
    </source>
</evidence>
<reference evidence="9 10" key="1">
    <citation type="journal article" date="2010" name="Stand. Genomic Sci.">
        <title>Complete genome sequence of Methanoplanus petrolearius type strain (SEBR 4847).</title>
        <authorList>
            <person name="Brambilla E."/>
            <person name="Djao O.D."/>
            <person name="Daligault H."/>
            <person name="Lapidus A."/>
            <person name="Lucas S."/>
            <person name="Hammon N."/>
            <person name="Nolan M."/>
            <person name="Tice H."/>
            <person name="Cheng J.F."/>
            <person name="Han C."/>
            <person name="Tapia R."/>
            <person name="Goodwin L."/>
            <person name="Pitluck S."/>
            <person name="Liolios K."/>
            <person name="Ivanova N."/>
            <person name="Mavromatis K."/>
            <person name="Mikhailova N."/>
            <person name="Pati A."/>
            <person name="Chen A."/>
            <person name="Palaniappan K."/>
            <person name="Land M."/>
            <person name="Hauser L."/>
            <person name="Chang Y.J."/>
            <person name="Jeffries C.D."/>
            <person name="Rohde M."/>
            <person name="Spring S."/>
            <person name="Sikorski J."/>
            <person name="Goker M."/>
            <person name="Woyke T."/>
            <person name="Bristow J."/>
            <person name="Eisen J.A."/>
            <person name="Markowitz V."/>
            <person name="Hugenholtz P."/>
            <person name="Kyrpides N.C."/>
            <person name="Klenk H.P."/>
        </authorList>
    </citation>
    <scope>NUCLEOTIDE SEQUENCE [LARGE SCALE GENOMIC DNA]</scope>
    <source>
        <strain evidence="10">DSM 11571 / OCM 486 / SEBR 4847</strain>
    </source>
</reference>
<feature type="transmembrane region" description="Helical" evidence="8">
    <location>
        <begin position="306"/>
        <end position="326"/>
    </location>
</feature>
<dbReference type="AlphaFoldDB" id="E1RD30"/>
<evidence type="ECO:0000256" key="6">
    <source>
        <dbReference type="ARBA" id="ARBA00022989"/>
    </source>
</evidence>
<dbReference type="eggNOG" id="arCOG04756">
    <property type="taxonomic scope" value="Archaea"/>
</dbReference>
<dbReference type="KEGG" id="mpi:Mpet_1166"/>
<evidence type="ECO:0000256" key="2">
    <source>
        <dbReference type="ARBA" id="ARBA00010145"/>
    </source>
</evidence>
<organism evidence="9 10">
    <name type="scientific">Methanolacinia petrolearia (strain DSM 11571 / OCM 486 / SEBR 4847)</name>
    <name type="common">Methanoplanus petrolearius</name>
    <dbReference type="NCBI Taxonomy" id="679926"/>
    <lineage>
        <taxon>Archaea</taxon>
        <taxon>Methanobacteriati</taxon>
        <taxon>Methanobacteriota</taxon>
        <taxon>Stenosarchaea group</taxon>
        <taxon>Methanomicrobia</taxon>
        <taxon>Methanomicrobiales</taxon>
        <taxon>Methanomicrobiaceae</taxon>
        <taxon>Methanolacinia</taxon>
    </lineage>
</organism>
<dbReference type="RefSeq" id="WP_013329108.1">
    <property type="nucleotide sequence ID" value="NC_014507.1"/>
</dbReference>
<dbReference type="InterPro" id="IPR004776">
    <property type="entry name" value="Mem_transp_PIN-like"/>
</dbReference>
<feature type="transmembrane region" description="Helical" evidence="8">
    <location>
        <begin position="57"/>
        <end position="79"/>
    </location>
</feature>
<comment type="similarity">
    <text evidence="2">Belongs to the auxin efflux carrier (TC 2.A.69) family.</text>
</comment>